<name>A0A4P9Y4P4_9FUNG</name>
<dbReference type="GO" id="GO:0007096">
    <property type="term" value="P:regulation of exit from mitosis"/>
    <property type="evidence" value="ECO:0007669"/>
    <property type="project" value="TreeGrafter"/>
</dbReference>
<proteinExistence type="predicted"/>
<keyword evidence="2 5" id="KW-0812">Transmembrane</keyword>
<feature type="transmembrane region" description="Helical" evidence="5">
    <location>
        <begin position="110"/>
        <end position="131"/>
    </location>
</feature>
<dbReference type="PANTHER" id="PTHR28293:SF1">
    <property type="entry name" value="NUCLEAR RIM PROTEIN 1"/>
    <property type="match status" value="1"/>
</dbReference>
<evidence type="ECO:0000256" key="3">
    <source>
        <dbReference type="ARBA" id="ARBA00022989"/>
    </source>
</evidence>
<reference evidence="7" key="1">
    <citation type="journal article" date="2018" name="Nat. Microbiol.">
        <title>Leveraging single-cell genomics to expand the fungal tree of life.</title>
        <authorList>
            <person name="Ahrendt S.R."/>
            <person name="Quandt C.A."/>
            <person name="Ciobanu D."/>
            <person name="Clum A."/>
            <person name="Salamov A."/>
            <person name="Andreopoulos B."/>
            <person name="Cheng J.F."/>
            <person name="Woyke T."/>
            <person name="Pelin A."/>
            <person name="Henrissat B."/>
            <person name="Reynolds N.K."/>
            <person name="Benny G.L."/>
            <person name="Smith M.E."/>
            <person name="James T.Y."/>
            <person name="Grigoriev I.V."/>
        </authorList>
    </citation>
    <scope>NUCLEOTIDE SEQUENCE [LARGE SCALE GENOMIC DNA]</scope>
</reference>
<dbReference type="AlphaFoldDB" id="A0A4P9Y4P4"/>
<gene>
    <name evidence="6" type="ORF">BJ684DRAFT_19610</name>
</gene>
<dbReference type="Proteomes" id="UP000267251">
    <property type="component" value="Unassembled WGS sequence"/>
</dbReference>
<organism evidence="6 7">
    <name type="scientific">Piptocephalis cylindrospora</name>
    <dbReference type="NCBI Taxonomy" id="1907219"/>
    <lineage>
        <taxon>Eukaryota</taxon>
        <taxon>Fungi</taxon>
        <taxon>Fungi incertae sedis</taxon>
        <taxon>Zoopagomycota</taxon>
        <taxon>Zoopagomycotina</taxon>
        <taxon>Zoopagomycetes</taxon>
        <taxon>Zoopagales</taxon>
        <taxon>Piptocephalidaceae</taxon>
        <taxon>Piptocephalis</taxon>
    </lineage>
</organism>
<dbReference type="Pfam" id="PF10332">
    <property type="entry name" value="DUF2418"/>
    <property type="match status" value="1"/>
</dbReference>
<evidence type="ECO:0000313" key="6">
    <source>
        <dbReference type="EMBL" id="RKP13948.1"/>
    </source>
</evidence>
<evidence type="ECO:0000313" key="7">
    <source>
        <dbReference type="Proteomes" id="UP000267251"/>
    </source>
</evidence>
<comment type="subcellular location">
    <subcellularLocation>
        <location evidence="1">Endomembrane system</location>
        <topology evidence="1">Multi-pass membrane protein</topology>
    </subcellularLocation>
</comment>
<keyword evidence="3 5" id="KW-1133">Transmembrane helix</keyword>
<evidence type="ECO:0000256" key="4">
    <source>
        <dbReference type="ARBA" id="ARBA00023136"/>
    </source>
</evidence>
<sequence>MPIRRRRPVRREPLLTRLASFPLDYLTYVQEDWLSLDWEGIQRWARWPAALTLNALYLFVKYTRHTEAWAHGRQTRSIWQEKDTYERALRYPLRGKRMRRSAGWAVLDDWLWWSEVALLGLSLLNALYLAVQVGIFSVMDENTVYYLLPLAVALAAQMCLFARAFQQQGRDRQVVFGQVLHEYNEVYVHPRLQCIKYEVSTQTGEGPDGSCQRYVSSYA</sequence>
<evidence type="ECO:0000256" key="2">
    <source>
        <dbReference type="ARBA" id="ARBA00022692"/>
    </source>
</evidence>
<dbReference type="OrthoDB" id="3363151at2759"/>
<keyword evidence="4 5" id="KW-0472">Membrane</keyword>
<dbReference type="EMBL" id="KZ987915">
    <property type="protein sequence ID" value="RKP13948.1"/>
    <property type="molecule type" value="Genomic_DNA"/>
</dbReference>
<dbReference type="PANTHER" id="PTHR28293">
    <property type="entry name" value="NUCLEAR RIM PROTEIN 1"/>
    <property type="match status" value="1"/>
</dbReference>
<dbReference type="GO" id="GO:0012505">
    <property type="term" value="C:endomembrane system"/>
    <property type="evidence" value="ECO:0007669"/>
    <property type="project" value="UniProtKB-SubCell"/>
</dbReference>
<evidence type="ECO:0000256" key="1">
    <source>
        <dbReference type="ARBA" id="ARBA00004127"/>
    </source>
</evidence>
<dbReference type="GO" id="GO:0043007">
    <property type="term" value="P:maintenance of rDNA"/>
    <property type="evidence" value="ECO:0007669"/>
    <property type="project" value="TreeGrafter"/>
</dbReference>
<accession>A0A4P9Y4P4</accession>
<evidence type="ECO:0000256" key="5">
    <source>
        <dbReference type="SAM" id="Phobius"/>
    </source>
</evidence>
<dbReference type="InterPro" id="IPR018819">
    <property type="entry name" value="Nur1/Mug154"/>
</dbReference>
<keyword evidence="7" id="KW-1185">Reference proteome</keyword>
<protein>
    <submittedName>
        <fullName evidence="6">Uncharacterized protein</fullName>
    </submittedName>
</protein>
<feature type="transmembrane region" description="Helical" evidence="5">
    <location>
        <begin position="143"/>
        <end position="162"/>
    </location>
</feature>